<dbReference type="EMBL" id="BDDD01001733">
    <property type="protein sequence ID" value="GAV78057.1"/>
    <property type="molecule type" value="Genomic_DNA"/>
</dbReference>
<dbReference type="PANTHER" id="PTHR47592">
    <property type="entry name" value="PBF68 PROTEIN"/>
    <property type="match status" value="1"/>
</dbReference>
<accession>A0A1Q3CCW4</accession>
<evidence type="ECO:0000313" key="1">
    <source>
        <dbReference type="EMBL" id="GAV78057.1"/>
    </source>
</evidence>
<dbReference type="AlphaFoldDB" id="A0A1Q3CCW4"/>
<dbReference type="Proteomes" id="UP000187406">
    <property type="component" value="Unassembled WGS sequence"/>
</dbReference>
<dbReference type="OrthoDB" id="1194465at2759"/>
<proteinExistence type="predicted"/>
<comment type="caution">
    <text evidence="1">The sequence shown here is derived from an EMBL/GenBank/DDBJ whole genome shotgun (WGS) entry which is preliminary data.</text>
</comment>
<evidence type="ECO:0000313" key="2">
    <source>
        <dbReference type="Proteomes" id="UP000187406"/>
    </source>
</evidence>
<dbReference type="Pfam" id="PF14223">
    <property type="entry name" value="Retrotran_gag_2"/>
    <property type="match status" value="1"/>
</dbReference>
<reference evidence="2" key="1">
    <citation type="submission" date="2016-04" db="EMBL/GenBank/DDBJ databases">
        <title>Cephalotus genome sequencing.</title>
        <authorList>
            <person name="Fukushima K."/>
            <person name="Hasebe M."/>
            <person name="Fang X."/>
        </authorList>
    </citation>
    <scope>NUCLEOTIDE SEQUENCE [LARGE SCALE GENOMIC DNA]</scope>
    <source>
        <strain evidence="2">cv. St1</strain>
    </source>
</reference>
<gene>
    <name evidence="1" type="ORF">CFOL_v3_21525</name>
</gene>
<protein>
    <submittedName>
        <fullName evidence="1">UBN2_2 domain-containing protein</fullName>
    </submittedName>
</protein>
<sequence>MIFLLTALKIYYILDPNLLPIEELVCTDDGTQPSAEAIDKVIKEKKKREEDELLCRGHILNTLSDCLYDLFTEMKSAREIWTVLEFKYKAEEEGTHKYLIAKYFDFKMVDTKPVLEQVHELQVIVNKIRGRKIVLPESFQVGAIIAKLPPSWKDYGKKFLYKSEDITLEQIQKHLLIEEESRLRDTKNLMISETKVNIVEGSTSKVKNPNMQANKKRAVQEKEFTEEKGCLFCLWETWPLCEIVLLQ</sequence>
<organism evidence="1 2">
    <name type="scientific">Cephalotus follicularis</name>
    <name type="common">Albany pitcher plant</name>
    <dbReference type="NCBI Taxonomy" id="3775"/>
    <lineage>
        <taxon>Eukaryota</taxon>
        <taxon>Viridiplantae</taxon>
        <taxon>Streptophyta</taxon>
        <taxon>Embryophyta</taxon>
        <taxon>Tracheophyta</taxon>
        <taxon>Spermatophyta</taxon>
        <taxon>Magnoliopsida</taxon>
        <taxon>eudicotyledons</taxon>
        <taxon>Gunneridae</taxon>
        <taxon>Pentapetalae</taxon>
        <taxon>rosids</taxon>
        <taxon>fabids</taxon>
        <taxon>Oxalidales</taxon>
        <taxon>Cephalotaceae</taxon>
        <taxon>Cephalotus</taxon>
    </lineage>
</organism>
<dbReference type="InParanoid" id="A0A1Q3CCW4"/>
<name>A0A1Q3CCW4_CEPFO</name>
<keyword evidence="2" id="KW-1185">Reference proteome</keyword>
<dbReference type="PANTHER" id="PTHR47592:SF31">
    <property type="entry name" value="ZINC FINGER, CCHC-TYPE-RELATED"/>
    <property type="match status" value="1"/>
</dbReference>